<comment type="caution">
    <text evidence="1">The sequence shown here is derived from an EMBL/GenBank/DDBJ whole genome shotgun (WGS) entry which is preliminary data.</text>
</comment>
<dbReference type="EMBL" id="CAKMTQ010000002">
    <property type="protein sequence ID" value="CAH1522205.1"/>
    <property type="molecule type" value="Genomic_DNA"/>
</dbReference>
<evidence type="ECO:0000313" key="2">
    <source>
        <dbReference type="Proteomes" id="UP001295420"/>
    </source>
</evidence>
<accession>A0AAU9Q1T6</accession>
<sequence length="38" mass="4273">MLDKKHLPMPRLEGGVECQIEGGIVNRCLEPSKRVSHD</sequence>
<name>A0AAU9Q1T6_9VIBR</name>
<gene>
    <name evidence="1" type="ORF">THF1D04_100058</name>
</gene>
<dbReference type="AlphaFoldDB" id="A0AAU9Q1T6"/>
<reference evidence="1" key="1">
    <citation type="submission" date="2022-01" db="EMBL/GenBank/DDBJ databases">
        <authorList>
            <person name="Lagorce A."/>
        </authorList>
    </citation>
    <scope>NUCLEOTIDE SEQUENCE</scope>
    <source>
        <strain evidence="1">Th15_F1_D04</strain>
    </source>
</reference>
<dbReference type="Proteomes" id="UP001295420">
    <property type="component" value="Unassembled WGS sequence"/>
</dbReference>
<protein>
    <submittedName>
        <fullName evidence="1">Uncharacterized protein</fullName>
    </submittedName>
</protein>
<evidence type="ECO:0000313" key="1">
    <source>
        <dbReference type="EMBL" id="CAH1522205.1"/>
    </source>
</evidence>
<proteinExistence type="predicted"/>
<organism evidence="1 2">
    <name type="scientific">Vibrio owensii</name>
    <dbReference type="NCBI Taxonomy" id="696485"/>
    <lineage>
        <taxon>Bacteria</taxon>
        <taxon>Pseudomonadati</taxon>
        <taxon>Pseudomonadota</taxon>
        <taxon>Gammaproteobacteria</taxon>
        <taxon>Vibrionales</taxon>
        <taxon>Vibrionaceae</taxon>
        <taxon>Vibrio</taxon>
    </lineage>
</organism>